<gene>
    <name evidence="4" type="ORF">APU01nite_14590</name>
    <name evidence="5" type="ORF">SAMN04488100_12527</name>
</gene>
<keyword evidence="5" id="KW-0378">Hydrolase</keyword>
<evidence type="ECO:0000256" key="1">
    <source>
        <dbReference type="SAM" id="MobiDB-lite"/>
    </source>
</evidence>
<reference evidence="4 7" key="2">
    <citation type="submission" date="2019-07" db="EMBL/GenBank/DDBJ databases">
        <title>Whole genome shotgun sequence of Alkalibacterium putridalgicola NBRC 103243.</title>
        <authorList>
            <person name="Hosoyama A."/>
            <person name="Uohara A."/>
            <person name="Ohji S."/>
            <person name="Ichikawa N."/>
        </authorList>
    </citation>
    <scope>NUCLEOTIDE SEQUENCE [LARGE SCALE GENOMIC DNA]</scope>
    <source>
        <strain evidence="4 7">NBRC 103243</strain>
    </source>
</reference>
<feature type="domain" description="LysM" evidence="3">
    <location>
        <begin position="32"/>
        <end position="76"/>
    </location>
</feature>
<dbReference type="InterPro" id="IPR058193">
    <property type="entry name" value="VanY/YodJ_core_dom"/>
</dbReference>
<dbReference type="EMBL" id="FOBL01000025">
    <property type="protein sequence ID" value="SEM09942.1"/>
    <property type="molecule type" value="Genomic_DNA"/>
</dbReference>
<dbReference type="AlphaFoldDB" id="A0A1H7VKZ2"/>
<feature type="domain" description="LysM" evidence="3">
    <location>
        <begin position="94"/>
        <end position="138"/>
    </location>
</feature>
<dbReference type="InterPro" id="IPR009045">
    <property type="entry name" value="Zn_M74/Hedgehog-like"/>
</dbReference>
<dbReference type="SUPFAM" id="SSF54106">
    <property type="entry name" value="LysM domain"/>
    <property type="match status" value="3"/>
</dbReference>
<feature type="chain" id="PRO_5011703217" evidence="2">
    <location>
        <begin position="31"/>
        <end position="411"/>
    </location>
</feature>
<evidence type="ECO:0000259" key="3">
    <source>
        <dbReference type="PROSITE" id="PS51782"/>
    </source>
</evidence>
<dbReference type="STRING" id="426703.SAMN04488100_12527"/>
<dbReference type="RefSeq" id="WP_091488971.1">
    <property type="nucleotide sequence ID" value="NZ_BJUX01000014.1"/>
</dbReference>
<dbReference type="InterPro" id="IPR003709">
    <property type="entry name" value="VanY-like_core_dom"/>
</dbReference>
<evidence type="ECO:0000256" key="2">
    <source>
        <dbReference type="SAM" id="SignalP"/>
    </source>
</evidence>
<dbReference type="SMART" id="SM00257">
    <property type="entry name" value="LysM"/>
    <property type="match status" value="3"/>
</dbReference>
<dbReference type="CDD" id="cd14852">
    <property type="entry name" value="LD-carboxypeptidase"/>
    <property type="match status" value="1"/>
</dbReference>
<dbReference type="Pfam" id="PF02557">
    <property type="entry name" value="VanY"/>
    <property type="match status" value="1"/>
</dbReference>
<feature type="domain" description="LysM" evidence="3">
    <location>
        <begin position="163"/>
        <end position="207"/>
    </location>
</feature>
<dbReference type="PROSITE" id="PS51782">
    <property type="entry name" value="LYSM"/>
    <property type="match status" value="3"/>
</dbReference>
<dbReference type="GO" id="GO:0004180">
    <property type="term" value="F:carboxypeptidase activity"/>
    <property type="evidence" value="ECO:0007669"/>
    <property type="project" value="UniProtKB-KW"/>
</dbReference>
<dbReference type="PANTHER" id="PTHR34385">
    <property type="entry name" value="D-ALANYL-D-ALANINE CARBOXYPEPTIDASE"/>
    <property type="match status" value="1"/>
</dbReference>
<dbReference type="InterPro" id="IPR018392">
    <property type="entry name" value="LysM"/>
</dbReference>
<evidence type="ECO:0000313" key="5">
    <source>
        <dbReference type="EMBL" id="SEM09942.1"/>
    </source>
</evidence>
<dbReference type="OrthoDB" id="9792074at2"/>
<feature type="region of interest" description="Disordered" evidence="1">
    <location>
        <begin position="78"/>
        <end position="98"/>
    </location>
</feature>
<dbReference type="SUPFAM" id="SSF55166">
    <property type="entry name" value="Hedgehog/DD-peptidase"/>
    <property type="match status" value="1"/>
</dbReference>
<reference evidence="5 6" key="1">
    <citation type="submission" date="2016-10" db="EMBL/GenBank/DDBJ databases">
        <authorList>
            <person name="de Groot N.N."/>
        </authorList>
    </citation>
    <scope>NUCLEOTIDE SEQUENCE [LARGE SCALE GENOMIC DNA]</scope>
    <source>
        <strain evidence="5 6">DSM 19182</strain>
    </source>
</reference>
<feature type="region of interest" description="Disordered" evidence="1">
    <location>
        <begin position="141"/>
        <end position="167"/>
    </location>
</feature>
<dbReference type="CDD" id="cd00118">
    <property type="entry name" value="LysM"/>
    <property type="match status" value="3"/>
</dbReference>
<keyword evidence="5" id="KW-0645">Protease</keyword>
<dbReference type="Gene3D" id="3.30.1380.10">
    <property type="match status" value="1"/>
</dbReference>
<dbReference type="EMBL" id="BJUX01000014">
    <property type="protein sequence ID" value="GEK89420.1"/>
    <property type="molecule type" value="Genomic_DNA"/>
</dbReference>
<accession>A0A1H7VKZ2</accession>
<proteinExistence type="predicted"/>
<feature type="region of interest" description="Disordered" evidence="1">
    <location>
        <begin position="210"/>
        <end position="232"/>
    </location>
</feature>
<keyword evidence="5" id="KW-0121">Carboxypeptidase</keyword>
<feature type="compositionally biased region" description="Polar residues" evidence="1">
    <location>
        <begin position="223"/>
        <end position="232"/>
    </location>
</feature>
<dbReference type="InterPro" id="IPR036779">
    <property type="entry name" value="LysM_dom_sf"/>
</dbReference>
<sequence>MKMNTKSKLYTVVTSAAIAGMLSVATPVAAAETYTVQSGDTLSEIARDYGTTVDSLASANNISNPNYIVIGQTLTIPGTNGESDSDGSEDTSSSSYTVQSGDTLSVIARDYGTTVDALVSANNISNPDLIYVGQVLEIPGTNSGSDNGGSDGDSGSDQTPSGTTYTVQSGDTLSVIARDYGTSVDALVAENNISNPNLIYVGQVLEIPGTSSGDSDSGDSDTAQFPTSPSQVSAPTYIDDILIVNKGIPLPEDYAPGENSYARAEFELMKDDAAAEGITLTAFSTYRSFDYQESLYNNYVAEDGQTAADKYSARPGHSEHQTGLAFDIGGSDPAYYTSEAFADRPAGIWLAENAHEYGFILRYPEDKEHITGYQFEPWQYRFVGRQDAQDIHDSGLTLDEYLDAVYPDYGY</sequence>
<dbReference type="Proteomes" id="UP000198548">
    <property type="component" value="Unassembled WGS sequence"/>
</dbReference>
<keyword evidence="7" id="KW-1185">Reference proteome</keyword>
<dbReference type="Pfam" id="PF01476">
    <property type="entry name" value="LysM"/>
    <property type="match status" value="3"/>
</dbReference>
<dbReference type="InterPro" id="IPR052179">
    <property type="entry name" value="DD-CPase-like"/>
</dbReference>
<feature type="compositionally biased region" description="Low complexity" evidence="1">
    <location>
        <begin position="153"/>
        <end position="164"/>
    </location>
</feature>
<name>A0A1H7VKZ2_9LACT</name>
<protein>
    <submittedName>
        <fullName evidence="5">LD-carboxypeptidase LdcB, LAS superfamily</fullName>
    </submittedName>
</protein>
<evidence type="ECO:0000313" key="4">
    <source>
        <dbReference type="EMBL" id="GEK89420.1"/>
    </source>
</evidence>
<dbReference type="GO" id="GO:0006508">
    <property type="term" value="P:proteolysis"/>
    <property type="evidence" value="ECO:0007669"/>
    <property type="project" value="InterPro"/>
</dbReference>
<evidence type="ECO:0000313" key="7">
    <source>
        <dbReference type="Proteomes" id="UP000321425"/>
    </source>
</evidence>
<evidence type="ECO:0000313" key="6">
    <source>
        <dbReference type="Proteomes" id="UP000198548"/>
    </source>
</evidence>
<feature type="signal peptide" evidence="2">
    <location>
        <begin position="1"/>
        <end position="30"/>
    </location>
</feature>
<organism evidence="5 6">
    <name type="scientific">Alkalibacterium putridalgicola</name>
    <dbReference type="NCBI Taxonomy" id="426703"/>
    <lineage>
        <taxon>Bacteria</taxon>
        <taxon>Bacillati</taxon>
        <taxon>Bacillota</taxon>
        <taxon>Bacilli</taxon>
        <taxon>Lactobacillales</taxon>
        <taxon>Carnobacteriaceae</taxon>
        <taxon>Alkalibacterium</taxon>
    </lineage>
</organism>
<keyword evidence="2" id="KW-0732">Signal</keyword>
<dbReference type="Proteomes" id="UP000321425">
    <property type="component" value="Unassembled WGS sequence"/>
</dbReference>
<dbReference type="PANTHER" id="PTHR34385:SF1">
    <property type="entry name" value="PEPTIDOGLYCAN L-ALANYL-D-GLUTAMATE ENDOPEPTIDASE CWLK"/>
    <property type="match status" value="1"/>
</dbReference>
<dbReference type="Gene3D" id="3.10.350.10">
    <property type="entry name" value="LysM domain"/>
    <property type="match status" value="3"/>
</dbReference>